<comment type="caution">
    <text evidence="2">The sequence shown here is derived from an EMBL/GenBank/DDBJ whole genome shotgun (WGS) entry which is preliminary data.</text>
</comment>
<dbReference type="Pfam" id="PF07610">
    <property type="entry name" value="DUF1573"/>
    <property type="match status" value="1"/>
</dbReference>
<dbReference type="RefSeq" id="WP_176006492.1">
    <property type="nucleotide sequence ID" value="NZ_JABWMI010000014.1"/>
</dbReference>
<feature type="chain" id="PRO_5031358779" evidence="1">
    <location>
        <begin position="23"/>
        <end position="149"/>
    </location>
</feature>
<organism evidence="2 3">
    <name type="scientific">Flavobacterium agri</name>
    <dbReference type="NCBI Taxonomy" id="2743471"/>
    <lineage>
        <taxon>Bacteria</taxon>
        <taxon>Pseudomonadati</taxon>
        <taxon>Bacteroidota</taxon>
        <taxon>Flavobacteriia</taxon>
        <taxon>Flavobacteriales</taxon>
        <taxon>Flavobacteriaceae</taxon>
        <taxon>Flavobacterium</taxon>
    </lineage>
</organism>
<dbReference type="PANTHER" id="PTHR37833:SF1">
    <property type="entry name" value="SIGNAL PEPTIDE PROTEIN"/>
    <property type="match status" value="1"/>
</dbReference>
<evidence type="ECO:0000313" key="3">
    <source>
        <dbReference type="Proteomes" id="UP000535020"/>
    </source>
</evidence>
<evidence type="ECO:0000313" key="2">
    <source>
        <dbReference type="EMBL" id="NYA71679.1"/>
    </source>
</evidence>
<dbReference type="AlphaFoldDB" id="A0A7Y8Y319"/>
<dbReference type="PANTHER" id="PTHR37833">
    <property type="entry name" value="LIPOPROTEIN-RELATED"/>
    <property type="match status" value="1"/>
</dbReference>
<sequence>MKKYLLLAMLTIGGLTVSQAQAKKTTAKKATPAAAATPKVEGAGMVFENETIDYGTINKNADGKREFVFVNNGNKPTIITNATGSCGCTVPTKPTEPIQPGAKGVIGVKYATDRVGQFTKTVTVTSNASETPKVLTIKGNVLPEEAPKG</sequence>
<name>A0A7Y8Y319_9FLAO</name>
<gene>
    <name evidence="2" type="ORF">HZF10_12150</name>
</gene>
<reference evidence="2 3" key="1">
    <citation type="submission" date="2020-07" db="EMBL/GenBank/DDBJ databases">
        <authorList>
            <person name="Sun Q."/>
        </authorList>
    </citation>
    <scope>NUCLEOTIDE SEQUENCE [LARGE SCALE GENOMIC DNA]</scope>
    <source>
        <strain evidence="2 3">MAH-1</strain>
    </source>
</reference>
<feature type="signal peptide" evidence="1">
    <location>
        <begin position="1"/>
        <end position="22"/>
    </location>
</feature>
<keyword evidence="3" id="KW-1185">Reference proteome</keyword>
<dbReference type="Proteomes" id="UP000535020">
    <property type="component" value="Unassembled WGS sequence"/>
</dbReference>
<dbReference type="EMBL" id="JACBJI010000005">
    <property type="protein sequence ID" value="NYA71679.1"/>
    <property type="molecule type" value="Genomic_DNA"/>
</dbReference>
<keyword evidence="1" id="KW-0732">Signal</keyword>
<evidence type="ECO:0000256" key="1">
    <source>
        <dbReference type="SAM" id="SignalP"/>
    </source>
</evidence>
<protein>
    <submittedName>
        <fullName evidence="2">DUF1573 domain-containing protein</fullName>
    </submittedName>
</protein>
<proteinExistence type="predicted"/>
<dbReference type="Gene3D" id="2.60.40.10">
    <property type="entry name" value="Immunoglobulins"/>
    <property type="match status" value="1"/>
</dbReference>
<dbReference type="InterPro" id="IPR011467">
    <property type="entry name" value="DUF1573"/>
</dbReference>
<dbReference type="InterPro" id="IPR013783">
    <property type="entry name" value="Ig-like_fold"/>
</dbReference>
<accession>A0A7Y8Y319</accession>